<organism evidence="2">
    <name type="scientific">Oryza sativa subsp. japonica</name>
    <name type="common">Rice</name>
    <dbReference type="NCBI Taxonomy" id="39947"/>
    <lineage>
        <taxon>Eukaryota</taxon>
        <taxon>Viridiplantae</taxon>
        <taxon>Streptophyta</taxon>
        <taxon>Embryophyta</taxon>
        <taxon>Tracheophyta</taxon>
        <taxon>Spermatophyta</taxon>
        <taxon>Magnoliopsida</taxon>
        <taxon>Liliopsida</taxon>
        <taxon>Poales</taxon>
        <taxon>Poaceae</taxon>
        <taxon>BOP clade</taxon>
        <taxon>Oryzoideae</taxon>
        <taxon>Oryzeae</taxon>
        <taxon>Oryzinae</taxon>
        <taxon>Oryza</taxon>
        <taxon>Oryza sativa</taxon>
    </lineage>
</organism>
<feature type="region of interest" description="Disordered" evidence="1">
    <location>
        <begin position="25"/>
        <end position="77"/>
    </location>
</feature>
<reference evidence="2" key="3">
    <citation type="submission" date="2006-01" db="EMBL/GenBank/DDBJ databases">
        <authorList>
            <person name="Buell R."/>
        </authorList>
    </citation>
    <scope>NUCLEOTIDE SEQUENCE</scope>
</reference>
<accession>Q53PV4</accession>
<protein>
    <submittedName>
        <fullName evidence="2">Uncharacterized protein</fullName>
    </submittedName>
</protein>
<feature type="compositionally biased region" description="Gly residues" evidence="1">
    <location>
        <begin position="61"/>
        <end position="70"/>
    </location>
</feature>
<dbReference type="AlphaFoldDB" id="Q53PV4"/>
<reference evidence="2" key="1">
    <citation type="journal article" date="2005" name="BMC Biol.">
        <title>The sequence of rice chromosomes 11 and 12, rich in disease resistance genes and recent gene duplications.</title>
        <authorList>
            <consortium name="The rice chromosomes 11 and 12 sequencing consortia"/>
        </authorList>
    </citation>
    <scope>NUCLEOTIDE SEQUENCE [LARGE SCALE GENOMIC DNA]</scope>
</reference>
<evidence type="ECO:0000256" key="1">
    <source>
        <dbReference type="SAM" id="MobiDB-lite"/>
    </source>
</evidence>
<name>Q53PV4_ORYSJ</name>
<evidence type="ECO:0000313" key="2">
    <source>
        <dbReference type="EMBL" id="ABA92629.1"/>
    </source>
</evidence>
<sequence length="101" mass="10809">MARAALDLAARDKELTDSLVALMPLAGRRPSPSSGKASIRDEEEGRRIGERLSGGRWRRTGGWGSGGGGSAANSNGPTLLKWHTRKILFSHAGLLRTRTSK</sequence>
<gene>
    <name evidence="2" type="ordered locus">LOC_Os11g17640</name>
</gene>
<proteinExistence type="predicted"/>
<reference evidence="2" key="2">
    <citation type="submission" date="2005-04" db="EMBL/GenBank/DDBJ databases">
        <authorList>
            <person name="Buell C.R."/>
            <person name="Wing R.A."/>
            <person name="McCombie W.A."/>
            <person name="Ouyang S."/>
        </authorList>
    </citation>
    <scope>NUCLEOTIDE SEQUENCE</scope>
</reference>
<feature type="compositionally biased region" description="Basic and acidic residues" evidence="1">
    <location>
        <begin position="38"/>
        <end position="50"/>
    </location>
</feature>
<dbReference type="EMBL" id="DP000010">
    <property type="protein sequence ID" value="ABA92629.1"/>
    <property type="molecule type" value="Genomic_DNA"/>
</dbReference>